<dbReference type="EMBL" id="CAJNDS010002179">
    <property type="protein sequence ID" value="CAE7361532.1"/>
    <property type="molecule type" value="Genomic_DNA"/>
</dbReference>
<gene>
    <name evidence="2" type="ORF">SNAT2548_LOCUS19464</name>
</gene>
<dbReference type="Pfam" id="PF00685">
    <property type="entry name" value="Sulfotransfer_1"/>
    <property type="match status" value="1"/>
</dbReference>
<organism evidence="2 3">
    <name type="scientific">Symbiodinium natans</name>
    <dbReference type="NCBI Taxonomy" id="878477"/>
    <lineage>
        <taxon>Eukaryota</taxon>
        <taxon>Sar</taxon>
        <taxon>Alveolata</taxon>
        <taxon>Dinophyceae</taxon>
        <taxon>Suessiales</taxon>
        <taxon>Symbiodiniaceae</taxon>
        <taxon>Symbiodinium</taxon>
    </lineage>
</organism>
<feature type="domain" description="Sulfotransferase" evidence="1">
    <location>
        <begin position="142"/>
        <end position="295"/>
    </location>
</feature>
<sequence length="447" mass="49383">MAPILDVIMATLEPLKHLQWAAIGFPKDFDGHYTGSLSEWRFMEETVRERFHQCRQNGRLYYELASVLPGPAGPRSVATTVCLSRRLLLARAEAALLLGLMLAQNAPEAEADLAASLTPAMLSNGSGLVLTRLTTFKALRLDWLVLGAAKCGTTSLQYNLGLHPQLRLKSTHNATFSHAFLYSSSRFLPALHLEREFASQRPCELRGHPDRRKRHLGVPTVKPELVGCSLVADLTPVYQDGTGDLSNLSDSQVPSRFLFPFLLSALLRDKPQLKLLYAVRDPIECFLSVSSWRQAATPWCFEEDLRNLNASSQCWQNVGHCRLSQALDLACSLAPKGCTRQNLGLLLVSQTAEPEALAAAASFLGVEPSFFTSLDHMELRRMNRAEGGRHEKQALCRPQLAALRGMLRGIFRAEYGALAARLTTFELVPGSAQELLEMEDWACLGDG</sequence>
<evidence type="ECO:0000313" key="2">
    <source>
        <dbReference type="EMBL" id="CAE7361532.1"/>
    </source>
</evidence>
<dbReference type="Gene3D" id="3.40.50.300">
    <property type="entry name" value="P-loop containing nucleotide triphosphate hydrolases"/>
    <property type="match status" value="1"/>
</dbReference>
<keyword evidence="3" id="KW-1185">Reference proteome</keyword>
<dbReference type="InterPro" id="IPR000863">
    <property type="entry name" value="Sulfotransferase_dom"/>
</dbReference>
<dbReference type="Proteomes" id="UP000604046">
    <property type="component" value="Unassembled WGS sequence"/>
</dbReference>
<protein>
    <recommendedName>
        <fullName evidence="1">Sulfotransferase domain-containing protein</fullName>
    </recommendedName>
</protein>
<name>A0A812PQI7_9DINO</name>
<dbReference type="SUPFAM" id="SSF52540">
    <property type="entry name" value="P-loop containing nucleoside triphosphate hydrolases"/>
    <property type="match status" value="1"/>
</dbReference>
<reference evidence="2" key="1">
    <citation type="submission" date="2021-02" db="EMBL/GenBank/DDBJ databases">
        <authorList>
            <person name="Dougan E. K."/>
            <person name="Rhodes N."/>
            <person name="Thang M."/>
            <person name="Chan C."/>
        </authorList>
    </citation>
    <scope>NUCLEOTIDE SEQUENCE</scope>
</reference>
<dbReference type="AlphaFoldDB" id="A0A812PQI7"/>
<dbReference type="InterPro" id="IPR027417">
    <property type="entry name" value="P-loop_NTPase"/>
</dbReference>
<proteinExistence type="predicted"/>
<evidence type="ECO:0000313" key="3">
    <source>
        <dbReference type="Proteomes" id="UP000604046"/>
    </source>
</evidence>
<comment type="caution">
    <text evidence="2">The sequence shown here is derived from an EMBL/GenBank/DDBJ whole genome shotgun (WGS) entry which is preliminary data.</text>
</comment>
<accession>A0A812PQI7</accession>
<dbReference type="OrthoDB" id="424371at2759"/>
<evidence type="ECO:0000259" key="1">
    <source>
        <dbReference type="Pfam" id="PF00685"/>
    </source>
</evidence>